<proteinExistence type="predicted"/>
<gene>
    <name evidence="1" type="ORF">S03H2_32376</name>
</gene>
<name>X1GE67_9ZZZZ</name>
<sequence length="124" mass="13638">MGIGQEQAQYFGRLAQGSLGQACRWANLELADANLYQIKKDLVVSVSTFEYVDALELAQRFLDEGKSIAAASAKLEAATSKTDINRRASKTLIRIVISALQDAMKLGLEADKDIINFDQKEQIT</sequence>
<feature type="non-terminal residue" evidence="1">
    <location>
        <position position="124"/>
    </location>
</feature>
<dbReference type="AlphaFoldDB" id="X1GE67"/>
<organism evidence="1">
    <name type="scientific">marine sediment metagenome</name>
    <dbReference type="NCBI Taxonomy" id="412755"/>
    <lineage>
        <taxon>unclassified sequences</taxon>
        <taxon>metagenomes</taxon>
        <taxon>ecological metagenomes</taxon>
    </lineage>
</organism>
<comment type="caution">
    <text evidence="1">The sequence shown here is derived from an EMBL/GenBank/DDBJ whole genome shotgun (WGS) entry which is preliminary data.</text>
</comment>
<evidence type="ECO:0000313" key="1">
    <source>
        <dbReference type="EMBL" id="GAH55477.1"/>
    </source>
</evidence>
<accession>X1GE67</accession>
<dbReference type="EMBL" id="BARU01019673">
    <property type="protein sequence ID" value="GAH55477.1"/>
    <property type="molecule type" value="Genomic_DNA"/>
</dbReference>
<protein>
    <submittedName>
        <fullName evidence="1">Uncharacterized protein</fullName>
    </submittedName>
</protein>
<reference evidence="1" key="1">
    <citation type="journal article" date="2014" name="Front. Microbiol.">
        <title>High frequency of phylogenetically diverse reductive dehalogenase-homologous genes in deep subseafloor sedimentary metagenomes.</title>
        <authorList>
            <person name="Kawai M."/>
            <person name="Futagami T."/>
            <person name="Toyoda A."/>
            <person name="Takaki Y."/>
            <person name="Nishi S."/>
            <person name="Hori S."/>
            <person name="Arai W."/>
            <person name="Tsubouchi T."/>
            <person name="Morono Y."/>
            <person name="Uchiyama I."/>
            <person name="Ito T."/>
            <person name="Fujiyama A."/>
            <person name="Inagaki F."/>
            <person name="Takami H."/>
        </authorList>
    </citation>
    <scope>NUCLEOTIDE SEQUENCE</scope>
    <source>
        <strain evidence="1">Expedition CK06-06</strain>
    </source>
</reference>